<dbReference type="CDD" id="cd14256">
    <property type="entry name" value="Dockerin_I"/>
    <property type="match status" value="1"/>
</dbReference>
<organism evidence="3">
    <name type="scientific">marine metagenome</name>
    <dbReference type="NCBI Taxonomy" id="408172"/>
    <lineage>
        <taxon>unclassified sequences</taxon>
        <taxon>metagenomes</taxon>
        <taxon>ecological metagenomes</taxon>
    </lineage>
</organism>
<dbReference type="Gene3D" id="1.10.1330.10">
    <property type="entry name" value="Dockerin domain"/>
    <property type="match status" value="1"/>
</dbReference>
<dbReference type="PANTHER" id="PTHR22946">
    <property type="entry name" value="DIENELACTONE HYDROLASE DOMAIN-CONTAINING PROTEIN-RELATED"/>
    <property type="match status" value="1"/>
</dbReference>
<dbReference type="SUPFAM" id="SSF63446">
    <property type="entry name" value="Type I dockerin domain"/>
    <property type="match status" value="1"/>
</dbReference>
<evidence type="ECO:0000313" key="3">
    <source>
        <dbReference type="EMBL" id="SVC32257.1"/>
    </source>
</evidence>
<protein>
    <recommendedName>
        <fullName evidence="2">Dockerin domain-containing protein</fullName>
    </recommendedName>
</protein>
<sequence>MIKVLISILFAVNIFSLVLADGPYDFWLIYESDGLRNGPYYSGATLYYPINAPEPYASIVIVPGYGMIEASIQDWGPFFASWGIIAMTIGTNNPYDFPEERAEALLDAIETIKQENDRINSPIYEKVDLNSFAVSGWSMGGGGAQLAAVMEPTLKAVIALCPWLDNWVLEPDDLNHSVPTLIFSGQYDVNAPPYLHANIHYNYTPSTTDKLLFEVENGDHFVANGPDGGGGYVGDRAHEWINNYLLGDNSNCELLLEVPPTASQYLTNIECDSVIQGDLNGDGVIDILDLIVLVNMILNDEYSIIADLNEDGVVNILDIIIYKNIILGN</sequence>
<dbReference type="InterPro" id="IPR036439">
    <property type="entry name" value="Dockerin_dom_sf"/>
</dbReference>
<dbReference type="InterPro" id="IPR029058">
    <property type="entry name" value="AB_hydrolase_fold"/>
</dbReference>
<dbReference type="PROSITE" id="PS00018">
    <property type="entry name" value="EF_HAND_1"/>
    <property type="match status" value="1"/>
</dbReference>
<accession>A0A382LAZ8</accession>
<keyword evidence="1" id="KW-0378">Hydrolase</keyword>
<dbReference type="GO" id="GO:0000272">
    <property type="term" value="P:polysaccharide catabolic process"/>
    <property type="evidence" value="ECO:0007669"/>
    <property type="project" value="InterPro"/>
</dbReference>
<dbReference type="Gene3D" id="3.40.50.1820">
    <property type="entry name" value="alpha/beta hydrolase"/>
    <property type="match status" value="1"/>
</dbReference>
<dbReference type="SUPFAM" id="SSF53474">
    <property type="entry name" value="alpha/beta-Hydrolases"/>
    <property type="match status" value="1"/>
</dbReference>
<dbReference type="AlphaFoldDB" id="A0A382LAZ8"/>
<name>A0A382LAZ8_9ZZZZ</name>
<dbReference type="InterPro" id="IPR002105">
    <property type="entry name" value="Dockerin_1_rpt"/>
</dbReference>
<dbReference type="EMBL" id="UINC01085067">
    <property type="protein sequence ID" value="SVC32257.1"/>
    <property type="molecule type" value="Genomic_DNA"/>
</dbReference>
<dbReference type="InterPro" id="IPR050261">
    <property type="entry name" value="FrsA_esterase"/>
</dbReference>
<dbReference type="GO" id="GO:0004553">
    <property type="term" value="F:hydrolase activity, hydrolyzing O-glycosyl compounds"/>
    <property type="evidence" value="ECO:0007669"/>
    <property type="project" value="InterPro"/>
</dbReference>
<dbReference type="PROSITE" id="PS51766">
    <property type="entry name" value="DOCKERIN"/>
    <property type="match status" value="1"/>
</dbReference>
<dbReference type="PANTHER" id="PTHR22946:SF9">
    <property type="entry name" value="POLYKETIDE TRANSFERASE AF380"/>
    <property type="match status" value="1"/>
</dbReference>
<reference evidence="3" key="1">
    <citation type="submission" date="2018-05" db="EMBL/GenBank/DDBJ databases">
        <authorList>
            <person name="Lanie J.A."/>
            <person name="Ng W.-L."/>
            <person name="Kazmierczak K.M."/>
            <person name="Andrzejewski T.M."/>
            <person name="Davidsen T.M."/>
            <person name="Wayne K.J."/>
            <person name="Tettelin H."/>
            <person name="Glass J.I."/>
            <person name="Rusch D."/>
            <person name="Podicherti R."/>
            <person name="Tsui H.-C.T."/>
            <person name="Winkler M.E."/>
        </authorList>
    </citation>
    <scope>NUCLEOTIDE SEQUENCE</scope>
</reference>
<dbReference type="InterPro" id="IPR016134">
    <property type="entry name" value="Dockerin_dom"/>
</dbReference>
<evidence type="ECO:0000259" key="2">
    <source>
        <dbReference type="PROSITE" id="PS51766"/>
    </source>
</evidence>
<dbReference type="Pfam" id="PF12740">
    <property type="entry name" value="PETase"/>
    <property type="match status" value="1"/>
</dbReference>
<proteinExistence type="predicted"/>
<dbReference type="GO" id="GO:0016788">
    <property type="term" value="F:hydrolase activity, acting on ester bonds"/>
    <property type="evidence" value="ECO:0007669"/>
    <property type="project" value="UniProtKB-ARBA"/>
</dbReference>
<evidence type="ECO:0000256" key="1">
    <source>
        <dbReference type="ARBA" id="ARBA00022801"/>
    </source>
</evidence>
<dbReference type="Pfam" id="PF00404">
    <property type="entry name" value="Dockerin_1"/>
    <property type="match status" value="1"/>
</dbReference>
<feature type="domain" description="Dockerin" evidence="2">
    <location>
        <begin position="272"/>
        <end position="329"/>
    </location>
</feature>
<gene>
    <name evidence="3" type="ORF">METZ01_LOCUS285111</name>
</gene>
<dbReference type="InterPro" id="IPR041127">
    <property type="entry name" value="PET_hydrolase/cutinase-like"/>
</dbReference>
<dbReference type="InterPro" id="IPR018247">
    <property type="entry name" value="EF_Hand_1_Ca_BS"/>
</dbReference>